<sequence>GSVINGNRIYFLGGINALEIGTNELFYLNVSSPFNSENLKWTDLTSNAPIPLRSAFSPSCVGGSNNSTIFLFEHRQANDLNSTNLVTFAFDLINQKWTVPSISGNTPPPRQNLMAVVDKNGKIYINGGFNPYAGYTNNDTYIFDSLKLSWVTGHNAPINRSAYTATLLSSGIIVYIGGVNDGGLPEIDMTNISLYNTNTGFWSIMNAISDTPIMGRRSHSAVLKKDGSIIIYGGGAFNFTKVPTPLLASLDTSVTPYRWNSIKSSTNEYTPPPLTYHSAQLVDKYMIVAFGASIINGNYNLTQATSNAIYILDTSSYSWVPSFDLTNNNDNNSTNNHISSKLIALIVGITVGSIIIISLIIYYLYRKHHPHYIATPGTIDSERPTQNL</sequence>
<proteinExistence type="predicted"/>
<gene>
    <name evidence="1" type="ORF">SCALOS_LOCUS4114</name>
</gene>
<feature type="non-terminal residue" evidence="1">
    <location>
        <position position="1"/>
    </location>
</feature>
<reference evidence="1" key="1">
    <citation type="submission" date="2021-06" db="EMBL/GenBank/DDBJ databases">
        <authorList>
            <person name="Kallberg Y."/>
            <person name="Tangrot J."/>
            <person name="Rosling A."/>
        </authorList>
    </citation>
    <scope>NUCLEOTIDE SEQUENCE</scope>
    <source>
        <strain evidence="1">AU212A</strain>
    </source>
</reference>
<comment type="caution">
    <text evidence="1">The sequence shown here is derived from an EMBL/GenBank/DDBJ whole genome shotgun (WGS) entry which is preliminary data.</text>
</comment>
<dbReference type="Proteomes" id="UP000789860">
    <property type="component" value="Unassembled WGS sequence"/>
</dbReference>
<evidence type="ECO:0000313" key="2">
    <source>
        <dbReference type="Proteomes" id="UP000789860"/>
    </source>
</evidence>
<protein>
    <submittedName>
        <fullName evidence="1">6672_t:CDS:1</fullName>
    </submittedName>
</protein>
<keyword evidence="2" id="KW-1185">Reference proteome</keyword>
<accession>A0ACA9LCN9</accession>
<organism evidence="1 2">
    <name type="scientific">Scutellospora calospora</name>
    <dbReference type="NCBI Taxonomy" id="85575"/>
    <lineage>
        <taxon>Eukaryota</taxon>
        <taxon>Fungi</taxon>
        <taxon>Fungi incertae sedis</taxon>
        <taxon>Mucoromycota</taxon>
        <taxon>Glomeromycotina</taxon>
        <taxon>Glomeromycetes</taxon>
        <taxon>Diversisporales</taxon>
        <taxon>Gigasporaceae</taxon>
        <taxon>Scutellospora</taxon>
    </lineage>
</organism>
<name>A0ACA9LCN9_9GLOM</name>
<evidence type="ECO:0000313" key="1">
    <source>
        <dbReference type="EMBL" id="CAG8522162.1"/>
    </source>
</evidence>
<dbReference type="EMBL" id="CAJVPM010005275">
    <property type="protein sequence ID" value="CAG8522162.1"/>
    <property type="molecule type" value="Genomic_DNA"/>
</dbReference>